<evidence type="ECO:0000313" key="4">
    <source>
        <dbReference type="EMBL" id="KUG60975.1"/>
    </source>
</evidence>
<dbReference type="EMBL" id="LQBK01000009">
    <property type="protein sequence ID" value="KUG60975.1"/>
    <property type="molecule type" value="Genomic_DNA"/>
</dbReference>
<proteinExistence type="predicted"/>
<evidence type="ECO:0000313" key="5">
    <source>
        <dbReference type="Proteomes" id="UP000053512"/>
    </source>
</evidence>
<dbReference type="Pfam" id="PF02616">
    <property type="entry name" value="SMC_ScpA"/>
    <property type="match status" value="1"/>
</dbReference>
<name>A0A0W8ILE8_KOCRO</name>
<feature type="compositionally biased region" description="Low complexity" evidence="3">
    <location>
        <begin position="272"/>
        <end position="285"/>
    </location>
</feature>
<dbReference type="InterPro" id="IPR003768">
    <property type="entry name" value="ScpA"/>
</dbReference>
<dbReference type="Gene3D" id="6.10.250.2410">
    <property type="match status" value="1"/>
</dbReference>
<feature type="region of interest" description="Disordered" evidence="3">
    <location>
        <begin position="269"/>
        <end position="300"/>
    </location>
</feature>
<protein>
    <recommendedName>
        <fullName evidence="2">Segregation and condensation protein A</fullName>
    </recommendedName>
</protein>
<evidence type="ECO:0000256" key="1">
    <source>
        <dbReference type="ARBA" id="ARBA00022829"/>
    </source>
</evidence>
<evidence type="ECO:0000256" key="2">
    <source>
        <dbReference type="ARBA" id="ARBA00044777"/>
    </source>
</evidence>
<dbReference type="eggNOG" id="COG1354">
    <property type="taxonomic scope" value="Bacteria"/>
</dbReference>
<sequence length="300" mass="32282">MHLEELPDPTGTGGFAVRLEDFAGPFEVLLSLIAKHELDITRIALATVTDEFLQYVRALHRNGSARALDEASEFLVVAATLLDLKAARLLPRGEVEDEEDVALLEARDLLFARLLQYKAFKEVAVLLDERMRAESTRLPRSVPLDPEVAAALPELDWRTTPEQFAEIARSVFTSRPGAPAEVGVDHLHEAVVTVRDQAEILAGLLEDGAPRSFRVLVADAGSTLAVVVRFLALLEMYRDAVLELAQEQPLGELTVRWTGAGTGWTADRLSEDAAGAPDGGASPHGLPTPDAVPAVSGASA</sequence>
<accession>A0A0W8ILE8</accession>
<dbReference type="Proteomes" id="UP000053512">
    <property type="component" value="Unassembled WGS sequence"/>
</dbReference>
<dbReference type="PANTHER" id="PTHR33969">
    <property type="entry name" value="SEGREGATION AND CONDENSATION PROTEIN A"/>
    <property type="match status" value="1"/>
</dbReference>
<dbReference type="RefSeq" id="WP_058873744.1">
    <property type="nucleotide sequence ID" value="NZ_LQBK01000009.1"/>
</dbReference>
<dbReference type="PANTHER" id="PTHR33969:SF2">
    <property type="entry name" value="SEGREGATION AND CONDENSATION PROTEIN A"/>
    <property type="match status" value="1"/>
</dbReference>
<reference evidence="5" key="1">
    <citation type="submission" date="2015-12" db="EMBL/GenBank/DDBJ databases">
        <authorList>
            <person name="Nair G.R."/>
            <person name="Kaur G."/>
            <person name="Mayilraj S."/>
        </authorList>
    </citation>
    <scope>NUCLEOTIDE SEQUENCE [LARGE SCALE GENOMIC DNA]</scope>
    <source>
        <strain evidence="5">CD08_4</strain>
    </source>
</reference>
<dbReference type="GO" id="GO:0007059">
    <property type="term" value="P:chromosome segregation"/>
    <property type="evidence" value="ECO:0007669"/>
    <property type="project" value="UniProtKB-KW"/>
</dbReference>
<comment type="caution">
    <text evidence="4">The sequence shown here is derived from an EMBL/GenBank/DDBJ whole genome shotgun (WGS) entry which is preliminary data.</text>
</comment>
<gene>
    <name evidence="4" type="ORF">AVL61_10205</name>
</gene>
<dbReference type="STRING" id="136273.GY22_03685"/>
<organism evidence="4 5">
    <name type="scientific">Kocuria rosea subsp. polaris</name>
    <dbReference type="NCBI Taxonomy" id="136273"/>
    <lineage>
        <taxon>Bacteria</taxon>
        <taxon>Bacillati</taxon>
        <taxon>Actinomycetota</taxon>
        <taxon>Actinomycetes</taxon>
        <taxon>Micrococcales</taxon>
        <taxon>Micrococcaceae</taxon>
        <taxon>Kocuria</taxon>
    </lineage>
</organism>
<dbReference type="AlphaFoldDB" id="A0A0W8ILE8"/>
<keyword evidence="1" id="KW-0159">Chromosome partition</keyword>
<evidence type="ECO:0000256" key="3">
    <source>
        <dbReference type="SAM" id="MobiDB-lite"/>
    </source>
</evidence>